<dbReference type="GO" id="GO:0015833">
    <property type="term" value="P:peptide transport"/>
    <property type="evidence" value="ECO:0007669"/>
    <property type="project" value="InterPro"/>
</dbReference>
<dbReference type="SMART" id="SM00382">
    <property type="entry name" value="AAA"/>
    <property type="match status" value="1"/>
</dbReference>
<keyword evidence="7" id="KW-1185">Reference proteome</keyword>
<evidence type="ECO:0000259" key="5">
    <source>
        <dbReference type="PROSITE" id="PS50893"/>
    </source>
</evidence>
<keyword evidence="4 6" id="KW-0067">ATP-binding</keyword>
<reference evidence="6 7" key="1">
    <citation type="journal article" date="2012" name="Genome Biol. Evol.">
        <title>Genome Sequence of the Mesophilic Thermotogales Bacterium Mesotoga prima MesG1.Ag.4.2 Reveals the Largest Thermotogales Genome To Date.</title>
        <authorList>
            <person name="Zhaxybayeva O."/>
            <person name="Swithers K.S."/>
            <person name="Foght J."/>
            <person name="Green A.G."/>
            <person name="Bruce D."/>
            <person name="Detter C."/>
            <person name="Han S."/>
            <person name="Teshima H."/>
            <person name="Han J."/>
            <person name="Woyke T."/>
            <person name="Pitluck S."/>
            <person name="Nolan M."/>
            <person name="Ivanova N."/>
            <person name="Pati A."/>
            <person name="Land M.L."/>
            <person name="Dlutek M."/>
            <person name="Doolittle W.F."/>
            <person name="Noll K.M."/>
            <person name="Nesbo C.L."/>
        </authorList>
    </citation>
    <scope>NUCLEOTIDE SEQUENCE [LARGE SCALE GENOMIC DNA]</scope>
    <source>
        <strain evidence="7">mesG1.Ag.4.2</strain>
    </source>
</reference>
<dbReference type="PROSITE" id="PS50893">
    <property type="entry name" value="ABC_TRANSPORTER_2"/>
    <property type="match status" value="1"/>
</dbReference>
<accession>I2F4D6</accession>
<evidence type="ECO:0000256" key="3">
    <source>
        <dbReference type="ARBA" id="ARBA00022741"/>
    </source>
</evidence>
<dbReference type="InterPro" id="IPR027417">
    <property type="entry name" value="P-loop_NTPase"/>
</dbReference>
<evidence type="ECO:0000313" key="7">
    <source>
        <dbReference type="Proteomes" id="UP000002881"/>
    </source>
</evidence>
<dbReference type="Gene3D" id="3.40.50.300">
    <property type="entry name" value="P-loop containing nucleotide triphosphate hydrolases"/>
    <property type="match status" value="1"/>
</dbReference>
<dbReference type="GO" id="GO:0005524">
    <property type="term" value="F:ATP binding"/>
    <property type="evidence" value="ECO:0007669"/>
    <property type="project" value="UniProtKB-KW"/>
</dbReference>
<name>I2F4D6_9BACT</name>
<evidence type="ECO:0000256" key="2">
    <source>
        <dbReference type="ARBA" id="ARBA00022448"/>
    </source>
</evidence>
<dbReference type="InterPro" id="IPR013563">
    <property type="entry name" value="Oligopep_ABC_C"/>
</dbReference>
<sequence length="320" mass="35453">MKLLEIRNLTKRFPIEDSIFGKPVKFLKAVDDVSFEVDKGGVFSLVGESGSGKSTIARLICGAYQPSSGEILYKGNPIGRTKTDYRNIQMIFQDPDASLNPRKNVFSIIEEGLRIHRLGNLRERREKVLTILDSVGLDRSTIKKFPHELSGGQKQRVSVARSLILQPELLVLDEPTSALDVSVQAQMLNLLGDLQKEFLLTYVFITHDLKIVSQISDHVAVLYLGNIMEIGPVDRIIDNPLHPYTQGLLESVPQPDPSKKAANEILMGEIPSPVNPPKGCPFITRCPKAFEACAIKPELKVVGDRKVRCHLYDTGGNSNA</sequence>
<dbReference type="SUPFAM" id="SSF52540">
    <property type="entry name" value="P-loop containing nucleoside triphosphate hydrolases"/>
    <property type="match status" value="1"/>
</dbReference>
<dbReference type="InterPro" id="IPR050319">
    <property type="entry name" value="ABC_transp_ATP-bind"/>
</dbReference>
<dbReference type="NCBIfam" id="TIGR01727">
    <property type="entry name" value="oligo_HPY"/>
    <property type="match status" value="1"/>
</dbReference>
<dbReference type="InterPro" id="IPR003593">
    <property type="entry name" value="AAA+_ATPase"/>
</dbReference>
<dbReference type="eggNOG" id="COG4608">
    <property type="taxonomic scope" value="Bacteria"/>
</dbReference>
<evidence type="ECO:0000256" key="4">
    <source>
        <dbReference type="ARBA" id="ARBA00022840"/>
    </source>
</evidence>
<dbReference type="EMBL" id="CP003532">
    <property type="protein sequence ID" value="AFK06789.1"/>
    <property type="molecule type" value="Genomic_DNA"/>
</dbReference>
<dbReference type="GeneID" id="87106914"/>
<dbReference type="FunFam" id="3.40.50.300:FF:000016">
    <property type="entry name" value="Oligopeptide ABC transporter ATP-binding component"/>
    <property type="match status" value="1"/>
</dbReference>
<comment type="similarity">
    <text evidence="1">Belongs to the ABC transporter superfamily.</text>
</comment>
<dbReference type="RefSeq" id="WP_014730787.1">
    <property type="nucleotide sequence ID" value="NC_017934.1"/>
</dbReference>
<dbReference type="HOGENOM" id="CLU_000604_1_23_0"/>
<dbReference type="Pfam" id="PF00005">
    <property type="entry name" value="ABC_tran"/>
    <property type="match status" value="1"/>
</dbReference>
<evidence type="ECO:0000313" key="6">
    <source>
        <dbReference type="EMBL" id="AFK06789.1"/>
    </source>
</evidence>
<dbReference type="GO" id="GO:0016887">
    <property type="term" value="F:ATP hydrolysis activity"/>
    <property type="evidence" value="ECO:0007669"/>
    <property type="project" value="InterPro"/>
</dbReference>
<keyword evidence="3" id="KW-0547">Nucleotide-binding</keyword>
<dbReference type="InterPro" id="IPR017871">
    <property type="entry name" value="ABC_transporter-like_CS"/>
</dbReference>
<dbReference type="Proteomes" id="UP000002881">
    <property type="component" value="Chromosome"/>
</dbReference>
<dbReference type="InterPro" id="IPR003439">
    <property type="entry name" value="ABC_transporter-like_ATP-bd"/>
</dbReference>
<proteinExistence type="inferred from homology"/>
<dbReference type="CDD" id="cd03257">
    <property type="entry name" value="ABC_NikE_OppD_transporters"/>
    <property type="match status" value="1"/>
</dbReference>
<keyword evidence="2" id="KW-0813">Transport</keyword>
<protein>
    <submittedName>
        <fullName evidence="6">Oligopeptide/dipeptide ABC transporter, ATP-binding protein</fullName>
    </submittedName>
</protein>
<dbReference type="Pfam" id="PF08352">
    <property type="entry name" value="oligo_HPY"/>
    <property type="match status" value="1"/>
</dbReference>
<dbReference type="PANTHER" id="PTHR43776:SF7">
    <property type="entry name" value="D,D-DIPEPTIDE TRANSPORT ATP-BINDING PROTEIN DDPF-RELATED"/>
    <property type="match status" value="1"/>
</dbReference>
<evidence type="ECO:0000256" key="1">
    <source>
        <dbReference type="ARBA" id="ARBA00005417"/>
    </source>
</evidence>
<dbReference type="GO" id="GO:0055085">
    <property type="term" value="P:transmembrane transport"/>
    <property type="evidence" value="ECO:0007669"/>
    <property type="project" value="UniProtKB-ARBA"/>
</dbReference>
<dbReference type="PROSITE" id="PS00211">
    <property type="entry name" value="ABC_TRANSPORTER_1"/>
    <property type="match status" value="1"/>
</dbReference>
<feature type="domain" description="ABC transporter" evidence="5">
    <location>
        <begin position="4"/>
        <end position="249"/>
    </location>
</feature>
<organism evidence="6 7">
    <name type="scientific">Mesotoga prima MesG1.Ag.4.2</name>
    <dbReference type="NCBI Taxonomy" id="660470"/>
    <lineage>
        <taxon>Bacteria</taxon>
        <taxon>Thermotogati</taxon>
        <taxon>Thermotogota</taxon>
        <taxon>Thermotogae</taxon>
        <taxon>Kosmotogales</taxon>
        <taxon>Kosmotogaceae</taxon>
        <taxon>Mesotoga</taxon>
    </lineage>
</organism>
<dbReference type="PANTHER" id="PTHR43776">
    <property type="entry name" value="TRANSPORT ATP-BINDING PROTEIN"/>
    <property type="match status" value="1"/>
</dbReference>
<gene>
    <name evidence="6" type="ORF">Theba_1084</name>
</gene>
<dbReference type="KEGG" id="mpg:Theba_1084"/>
<dbReference type="STRING" id="660470.Theba_1084"/>
<dbReference type="AlphaFoldDB" id="I2F4D6"/>